<feature type="transmembrane region" description="Helical" evidence="2">
    <location>
        <begin position="164"/>
        <end position="185"/>
    </location>
</feature>
<reference evidence="3 4" key="1">
    <citation type="submission" date="2013-02" db="EMBL/GenBank/DDBJ databases">
        <title>Whole genome shotgun sequence of Gordonia paraffinivorans NBRC 108238.</title>
        <authorList>
            <person name="Isaki-Nakamura S."/>
            <person name="Hosoyama A."/>
            <person name="Tsuchikane K."/>
            <person name="Ando Y."/>
            <person name="Baba S."/>
            <person name="Ohji S."/>
            <person name="Hamada M."/>
            <person name="Tamura T."/>
            <person name="Yamazoe A."/>
            <person name="Yamazaki S."/>
            <person name="Fujita N."/>
        </authorList>
    </citation>
    <scope>NUCLEOTIDE SEQUENCE [LARGE SCALE GENOMIC DNA]</scope>
    <source>
        <strain evidence="3 4">NBRC 108238</strain>
    </source>
</reference>
<feature type="transmembrane region" description="Helical" evidence="2">
    <location>
        <begin position="120"/>
        <end position="143"/>
    </location>
</feature>
<comment type="caution">
    <text evidence="3">The sequence shown here is derived from an EMBL/GenBank/DDBJ whole genome shotgun (WGS) entry which is preliminary data.</text>
</comment>
<protein>
    <recommendedName>
        <fullName evidence="5">DUF202 domain-containing protein</fullName>
    </recommendedName>
</protein>
<evidence type="ECO:0000313" key="4">
    <source>
        <dbReference type="Proteomes" id="UP000035021"/>
    </source>
</evidence>
<keyword evidence="2" id="KW-1133">Transmembrane helix</keyword>
<organism evidence="3 4">
    <name type="scientific">Gordonia paraffinivorans NBRC 108238</name>
    <dbReference type="NCBI Taxonomy" id="1223543"/>
    <lineage>
        <taxon>Bacteria</taxon>
        <taxon>Bacillati</taxon>
        <taxon>Actinomycetota</taxon>
        <taxon>Actinomycetes</taxon>
        <taxon>Mycobacteriales</taxon>
        <taxon>Gordoniaceae</taxon>
        <taxon>Gordonia</taxon>
    </lineage>
</organism>
<dbReference type="EMBL" id="BAOQ01000015">
    <property type="protein sequence ID" value="GAC83825.1"/>
    <property type="molecule type" value="Genomic_DNA"/>
</dbReference>
<evidence type="ECO:0000256" key="1">
    <source>
        <dbReference type="SAM" id="MobiDB-lite"/>
    </source>
</evidence>
<gene>
    <name evidence="3" type="ORF">GP2_015_00670</name>
</gene>
<evidence type="ECO:0000256" key="2">
    <source>
        <dbReference type="SAM" id="Phobius"/>
    </source>
</evidence>
<sequence>MRAAGACGWLERDPEAPESTRRRSMMNPTMNQQPGPRDPVFPEPAFPDEFVPVDLRGTPLRPAAYVYPTPPLTGGRTPGLRESLLAWASNAVAWASLVGSAVLLVISFARTLADQDSDGYFLAGLGLWLVGSVAAVCAVVLLVTSFVARLRAGELRRAAPVVDLVFLAVVTAASVLTAAFPVLAFS</sequence>
<evidence type="ECO:0000313" key="3">
    <source>
        <dbReference type="EMBL" id="GAC83825.1"/>
    </source>
</evidence>
<keyword evidence="2" id="KW-0472">Membrane</keyword>
<feature type="compositionally biased region" description="Basic and acidic residues" evidence="1">
    <location>
        <begin position="10"/>
        <end position="21"/>
    </location>
</feature>
<evidence type="ECO:0008006" key="5">
    <source>
        <dbReference type="Google" id="ProtNLM"/>
    </source>
</evidence>
<accession>A0ABQ0IK49</accession>
<dbReference type="Proteomes" id="UP000035021">
    <property type="component" value="Unassembled WGS sequence"/>
</dbReference>
<name>A0ABQ0IK49_9ACTN</name>
<keyword evidence="4" id="KW-1185">Reference proteome</keyword>
<proteinExistence type="predicted"/>
<keyword evidence="2" id="KW-0812">Transmembrane</keyword>
<feature type="transmembrane region" description="Helical" evidence="2">
    <location>
        <begin position="84"/>
        <end position="108"/>
    </location>
</feature>
<feature type="region of interest" description="Disordered" evidence="1">
    <location>
        <begin position="1"/>
        <end position="37"/>
    </location>
</feature>